<evidence type="ECO:0000313" key="1">
    <source>
        <dbReference type="EMBL" id="AXQ57045.1"/>
    </source>
</evidence>
<keyword evidence="1" id="KW-0808">Transferase</keyword>
<evidence type="ECO:0000313" key="2">
    <source>
        <dbReference type="Proteomes" id="UP000259636"/>
    </source>
</evidence>
<dbReference type="GeneID" id="300116856"/>
<dbReference type="GO" id="GO:0019748">
    <property type="term" value="P:secondary metabolic process"/>
    <property type="evidence" value="ECO:0007669"/>
    <property type="project" value="InterPro"/>
</dbReference>
<dbReference type="EMBL" id="CP031742">
    <property type="protein sequence ID" value="AXQ57045.1"/>
    <property type="molecule type" value="Genomic_DNA"/>
</dbReference>
<reference evidence="1 2" key="1">
    <citation type="submission" date="2018-08" db="EMBL/GenBank/DDBJ databases">
        <authorList>
            <person name="Ferrada E.E."/>
            <person name="Latorre B.A."/>
        </authorList>
    </citation>
    <scope>NUCLEOTIDE SEQUENCE [LARGE SCALE GENOMIC DNA]</scope>
    <source>
        <strain evidence="1 2">VK-A60T</strain>
    </source>
</reference>
<accession>A0A385DF54</accession>
<dbReference type="KEGG" id="sky:D0C37_22180"/>
<dbReference type="RefSeq" id="WP_117350112.1">
    <property type="nucleotide sequence ID" value="NZ_CP031742.1"/>
</dbReference>
<dbReference type="GO" id="GO:0016773">
    <property type="term" value="F:phosphotransferase activity, alcohol group as acceptor"/>
    <property type="evidence" value="ECO:0007669"/>
    <property type="project" value="InterPro"/>
</dbReference>
<dbReference type="SUPFAM" id="SSF56112">
    <property type="entry name" value="Protein kinase-like (PK-like)"/>
    <property type="match status" value="1"/>
</dbReference>
<sequence length="301" mass="31455">MPDSRLTTLPPPARARLLDRFGPAVDAWCEALPELVAELAGRWGVEPLAAGGGGTSRVFRCRRRADDRAVWLKVTPDPQVAAEEAEALAGWERTPAVAGLLAADTGAGALLLDGVEPGTPVRGQEWELSQVAALLRELRESGPDQAPGEGSALRPLAHRVGFLFVLALRRAGPDGPEAEIRLRRARAQALELAASAPGAGLVHGDLHAANVLHGPGGRLVAIDPRPAWGDPDFDAVDWALEGVSSPEALRERTALLAGLVPGLDADRVHAWAHALGALLAAPAARAGHDDARTRFLLGLGG</sequence>
<name>A0A385DF54_9ACTN</name>
<protein>
    <submittedName>
        <fullName evidence="1">Aminoglycoside phosphotransferase</fullName>
    </submittedName>
</protein>
<dbReference type="InterPro" id="IPR011009">
    <property type="entry name" value="Kinase-like_dom_sf"/>
</dbReference>
<dbReference type="Pfam" id="PF04655">
    <property type="entry name" value="APH_6_hur"/>
    <property type="match status" value="1"/>
</dbReference>
<organism evidence="1 2">
    <name type="scientific">Streptomyces koyangensis</name>
    <dbReference type="NCBI Taxonomy" id="188770"/>
    <lineage>
        <taxon>Bacteria</taxon>
        <taxon>Bacillati</taxon>
        <taxon>Actinomycetota</taxon>
        <taxon>Actinomycetes</taxon>
        <taxon>Kitasatosporales</taxon>
        <taxon>Streptomycetaceae</taxon>
        <taxon>Streptomyces</taxon>
        <taxon>Streptomyces aurantiacus group</taxon>
    </lineage>
</organism>
<dbReference type="Proteomes" id="UP000259636">
    <property type="component" value="Chromosome"/>
</dbReference>
<gene>
    <name evidence="1" type="ORF">D0C37_22180</name>
</gene>
<dbReference type="InterPro" id="IPR006748">
    <property type="entry name" value="NH2Glyco/OHUrea_AB-resist_kin"/>
</dbReference>
<proteinExistence type="predicted"/>
<dbReference type="Gene3D" id="1.10.510.10">
    <property type="entry name" value="Transferase(Phosphotransferase) domain 1"/>
    <property type="match status" value="1"/>
</dbReference>
<dbReference type="AlphaFoldDB" id="A0A385DF54"/>